<evidence type="ECO:0000256" key="1">
    <source>
        <dbReference type="SAM" id="Coils"/>
    </source>
</evidence>
<feature type="region of interest" description="Disordered" evidence="2">
    <location>
        <begin position="1"/>
        <end position="73"/>
    </location>
</feature>
<sequence length="285" mass="32214">MESSDKNCTDNQEKEYKNDNNDDDDVHHMEGVNETTCLPLEQDSEEMKEAEKADSAKDTDVTNNSNSSVQGEQVLCMLNLMPRKRIREESQDTDVLEEWKAKQVKEDIGQTEGSNVTPPPAVSASPSKESNTHPSSLSQLFKKDPDFVLSLLSKAVSMDSLSLLLKTEHQNNAAQLKNLKEKVEKAHSVLSQCAGRREFLLKSVDEVTKDIQAKRSQLAATREELREMSMHEGQVKQKRDLASQKCLDLRKKVRACRDTVQQLQGLYGKKRKSSEKTFKTRTVET</sequence>
<evidence type="ECO:0000256" key="2">
    <source>
        <dbReference type="SAM" id="MobiDB-lite"/>
    </source>
</evidence>
<feature type="compositionally biased region" description="Basic and acidic residues" evidence="2">
    <location>
        <begin position="45"/>
        <end position="60"/>
    </location>
</feature>
<proteinExistence type="predicted"/>
<accession>A0A1X7UIN0</accession>
<reference evidence="3" key="1">
    <citation type="submission" date="2017-05" db="UniProtKB">
        <authorList>
            <consortium name="EnsemblMetazoa"/>
        </authorList>
    </citation>
    <scope>IDENTIFICATION</scope>
</reference>
<feature type="compositionally biased region" description="Polar residues" evidence="2">
    <location>
        <begin position="61"/>
        <end position="71"/>
    </location>
</feature>
<dbReference type="EnsemblMetazoa" id="Aqu2.1.27331_001">
    <property type="protein sequence ID" value="Aqu2.1.27331_001"/>
    <property type="gene ID" value="Aqu2.1.27331"/>
</dbReference>
<dbReference type="InParanoid" id="A0A1X7UIN0"/>
<organism evidence="3">
    <name type="scientific">Amphimedon queenslandica</name>
    <name type="common">Sponge</name>
    <dbReference type="NCBI Taxonomy" id="400682"/>
    <lineage>
        <taxon>Eukaryota</taxon>
        <taxon>Metazoa</taxon>
        <taxon>Porifera</taxon>
        <taxon>Demospongiae</taxon>
        <taxon>Heteroscleromorpha</taxon>
        <taxon>Haplosclerida</taxon>
        <taxon>Niphatidae</taxon>
        <taxon>Amphimedon</taxon>
    </lineage>
</organism>
<protein>
    <submittedName>
        <fullName evidence="3">Uncharacterized protein</fullName>
    </submittedName>
</protein>
<keyword evidence="1" id="KW-0175">Coiled coil</keyword>
<feature type="compositionally biased region" description="Polar residues" evidence="2">
    <location>
        <begin position="128"/>
        <end position="138"/>
    </location>
</feature>
<feature type="compositionally biased region" description="Basic and acidic residues" evidence="2">
    <location>
        <begin position="1"/>
        <end position="31"/>
    </location>
</feature>
<feature type="coiled-coil region" evidence="1">
    <location>
        <begin position="166"/>
        <end position="224"/>
    </location>
</feature>
<feature type="region of interest" description="Disordered" evidence="2">
    <location>
        <begin position="104"/>
        <end position="138"/>
    </location>
</feature>
<name>A0A1X7UIN0_AMPQE</name>
<dbReference type="AlphaFoldDB" id="A0A1X7UIN0"/>
<evidence type="ECO:0000313" key="3">
    <source>
        <dbReference type="EnsemblMetazoa" id="Aqu2.1.27331_001"/>
    </source>
</evidence>